<dbReference type="EC" id="2.7.1.15" evidence="9"/>
<dbReference type="InterPro" id="IPR029056">
    <property type="entry name" value="Ribokinase-like"/>
</dbReference>
<comment type="subcellular location">
    <subcellularLocation>
        <location evidence="9">Cytoplasm</location>
    </subcellularLocation>
</comment>
<dbReference type="PANTHER" id="PTHR10584:SF166">
    <property type="entry name" value="RIBOKINASE"/>
    <property type="match status" value="1"/>
</dbReference>
<dbReference type="EMBL" id="VAVZ01000004">
    <property type="protein sequence ID" value="TLP99752.1"/>
    <property type="molecule type" value="Genomic_DNA"/>
</dbReference>
<evidence type="ECO:0000256" key="1">
    <source>
        <dbReference type="ARBA" id="ARBA00022679"/>
    </source>
</evidence>
<feature type="binding site" evidence="9">
    <location>
        <position position="282"/>
    </location>
    <ligand>
        <name>K(+)</name>
        <dbReference type="ChEBI" id="CHEBI:29103"/>
    </ligand>
</feature>
<comment type="caution">
    <text evidence="9">Lacks conserved residue(s) required for the propagation of feature annotation.</text>
</comment>
<evidence type="ECO:0000256" key="9">
    <source>
        <dbReference type="HAMAP-Rule" id="MF_01987"/>
    </source>
</evidence>
<dbReference type="GO" id="GO:0005524">
    <property type="term" value="F:ATP binding"/>
    <property type="evidence" value="ECO:0007669"/>
    <property type="project" value="UniProtKB-UniRule"/>
</dbReference>
<keyword evidence="7 9" id="KW-0630">Potassium</keyword>
<dbReference type="GO" id="GO:0019303">
    <property type="term" value="P:D-ribose catabolic process"/>
    <property type="evidence" value="ECO:0007669"/>
    <property type="project" value="UniProtKB-UniRule"/>
</dbReference>
<feature type="binding site" evidence="9">
    <location>
        <position position="247"/>
    </location>
    <ligand>
        <name>substrate</name>
    </ligand>
</feature>
<comment type="function">
    <text evidence="9">Catalyzes the phosphorylation of ribose at O-5 in a reaction requiring ATP and magnesium. The resulting D-ribose-5-phosphate can then be used either for sythesis of nucleotides, histidine, and tryptophan, or as a component of the pentose phosphate pathway.</text>
</comment>
<proteinExistence type="inferred from homology"/>
<dbReference type="GO" id="GO:0005829">
    <property type="term" value="C:cytosol"/>
    <property type="evidence" value="ECO:0007669"/>
    <property type="project" value="TreeGrafter"/>
</dbReference>
<comment type="similarity">
    <text evidence="9">Belongs to the carbohydrate kinase PfkB family. Ribokinase subfamily.</text>
</comment>
<evidence type="ECO:0000256" key="8">
    <source>
        <dbReference type="ARBA" id="ARBA00023277"/>
    </source>
</evidence>
<keyword evidence="6 9" id="KW-0460">Magnesium</keyword>
<keyword evidence="5 9" id="KW-0067">ATP-binding</keyword>
<dbReference type="PANTHER" id="PTHR10584">
    <property type="entry name" value="SUGAR KINASE"/>
    <property type="match status" value="1"/>
</dbReference>
<keyword evidence="3 9" id="KW-0547">Nucleotide-binding</keyword>
<evidence type="ECO:0000256" key="5">
    <source>
        <dbReference type="ARBA" id="ARBA00022840"/>
    </source>
</evidence>
<dbReference type="Gene3D" id="3.40.1190.20">
    <property type="match status" value="1"/>
</dbReference>
<dbReference type="HAMAP" id="MF_01987">
    <property type="entry name" value="Ribokinase"/>
    <property type="match status" value="1"/>
</dbReference>
<feature type="binding site" evidence="9">
    <location>
        <begin position="15"/>
        <end position="17"/>
    </location>
    <ligand>
        <name>substrate</name>
    </ligand>
</feature>
<dbReference type="RefSeq" id="WP_138251939.1">
    <property type="nucleotide sequence ID" value="NZ_VAVZ01000004.1"/>
</dbReference>
<dbReference type="InterPro" id="IPR011877">
    <property type="entry name" value="Ribokinase"/>
</dbReference>
<dbReference type="SUPFAM" id="SSF53613">
    <property type="entry name" value="Ribokinase-like"/>
    <property type="match status" value="1"/>
</dbReference>
<feature type="binding site" evidence="9">
    <location>
        <position position="184"/>
    </location>
    <ligand>
        <name>ATP</name>
        <dbReference type="ChEBI" id="CHEBI:30616"/>
    </ligand>
</feature>
<evidence type="ECO:0000256" key="6">
    <source>
        <dbReference type="ARBA" id="ARBA00022842"/>
    </source>
</evidence>
<keyword evidence="8 9" id="KW-0119">Carbohydrate metabolism</keyword>
<evidence type="ECO:0000256" key="7">
    <source>
        <dbReference type="ARBA" id="ARBA00022958"/>
    </source>
</evidence>
<evidence type="ECO:0000256" key="3">
    <source>
        <dbReference type="ARBA" id="ARBA00022741"/>
    </source>
</evidence>
<organism evidence="11 12">
    <name type="scientific">Nesterenkonia salmonea</name>
    <dbReference type="NCBI Taxonomy" id="1804987"/>
    <lineage>
        <taxon>Bacteria</taxon>
        <taxon>Bacillati</taxon>
        <taxon>Actinomycetota</taxon>
        <taxon>Actinomycetes</taxon>
        <taxon>Micrococcales</taxon>
        <taxon>Micrococcaceae</taxon>
        <taxon>Nesterenkonia</taxon>
    </lineage>
</organism>
<evidence type="ECO:0000313" key="11">
    <source>
        <dbReference type="EMBL" id="TLP99752.1"/>
    </source>
</evidence>
<feature type="binding site" evidence="9">
    <location>
        <begin position="246"/>
        <end position="247"/>
    </location>
    <ligand>
        <name>ATP</name>
        <dbReference type="ChEBI" id="CHEBI:30616"/>
    </ligand>
</feature>
<keyword evidence="12" id="KW-1185">Reference proteome</keyword>
<feature type="binding site" evidence="9">
    <location>
        <begin position="214"/>
        <end position="219"/>
    </location>
    <ligand>
        <name>ATP</name>
        <dbReference type="ChEBI" id="CHEBI:30616"/>
    </ligand>
</feature>
<feature type="active site" description="Proton acceptor" evidence="9">
    <location>
        <position position="247"/>
    </location>
</feature>
<feature type="domain" description="Carbohydrate kinase PfkB" evidence="10">
    <location>
        <begin position="8"/>
        <end position="285"/>
    </location>
</feature>
<dbReference type="GO" id="GO:0004747">
    <property type="term" value="F:ribokinase activity"/>
    <property type="evidence" value="ECO:0007669"/>
    <property type="project" value="UniProtKB-UniRule"/>
</dbReference>
<dbReference type="Proteomes" id="UP000310458">
    <property type="component" value="Unassembled WGS sequence"/>
</dbReference>
<dbReference type="CDD" id="cd01174">
    <property type="entry name" value="ribokinase"/>
    <property type="match status" value="1"/>
</dbReference>
<dbReference type="Pfam" id="PF00294">
    <property type="entry name" value="PfkB"/>
    <property type="match status" value="1"/>
</dbReference>
<feature type="binding site" evidence="9">
    <location>
        <begin position="43"/>
        <end position="47"/>
    </location>
    <ligand>
        <name>substrate</name>
    </ligand>
</feature>
<protein>
    <recommendedName>
        <fullName evidence="9">Ribokinase</fullName>
        <shortName evidence="9">RK</shortName>
        <ecNumber evidence="9">2.7.1.15</ecNumber>
    </recommendedName>
</protein>
<reference evidence="11 12" key="1">
    <citation type="submission" date="2019-05" db="EMBL/GenBank/DDBJ databases">
        <title>Nesterenkonia sp. GY074 isolated from the Southern Atlantic Ocean.</title>
        <authorList>
            <person name="Zhang G."/>
        </authorList>
    </citation>
    <scope>NUCLEOTIDE SEQUENCE [LARGE SCALE GENOMIC DNA]</scope>
    <source>
        <strain evidence="11 12">GY074</strain>
    </source>
</reference>
<keyword evidence="4 9" id="KW-0418">Kinase</keyword>
<dbReference type="UniPathway" id="UPA00916">
    <property type="reaction ID" value="UER00889"/>
</dbReference>
<dbReference type="GO" id="GO:0046872">
    <property type="term" value="F:metal ion binding"/>
    <property type="evidence" value="ECO:0007669"/>
    <property type="project" value="UniProtKB-KW"/>
</dbReference>
<evidence type="ECO:0000256" key="2">
    <source>
        <dbReference type="ARBA" id="ARBA00022723"/>
    </source>
</evidence>
<accession>A0A5R9BHX3</accession>
<evidence type="ECO:0000256" key="4">
    <source>
        <dbReference type="ARBA" id="ARBA00022777"/>
    </source>
</evidence>
<dbReference type="InterPro" id="IPR002139">
    <property type="entry name" value="Ribo/fructo_kinase"/>
</dbReference>
<gene>
    <name evidence="9" type="primary">rbsK</name>
    <name evidence="11" type="ORF">FEF26_02380</name>
</gene>
<evidence type="ECO:0000313" key="12">
    <source>
        <dbReference type="Proteomes" id="UP000310458"/>
    </source>
</evidence>
<keyword evidence="9" id="KW-0963">Cytoplasm</keyword>
<feature type="binding site" evidence="9">
    <location>
        <position position="141"/>
    </location>
    <ligand>
        <name>substrate</name>
    </ligand>
</feature>
<comment type="pathway">
    <text evidence="9">Carbohydrate metabolism; D-ribose degradation; D-ribose 5-phosphate from beta-D-ribopyranose: step 2/2.</text>
</comment>
<comment type="catalytic activity">
    <reaction evidence="9">
        <text>D-ribose + ATP = D-ribose 5-phosphate + ADP + H(+)</text>
        <dbReference type="Rhea" id="RHEA:13697"/>
        <dbReference type="ChEBI" id="CHEBI:15378"/>
        <dbReference type="ChEBI" id="CHEBI:30616"/>
        <dbReference type="ChEBI" id="CHEBI:47013"/>
        <dbReference type="ChEBI" id="CHEBI:78346"/>
        <dbReference type="ChEBI" id="CHEBI:456216"/>
        <dbReference type="EC" id="2.7.1.15"/>
    </reaction>
</comment>
<feature type="binding site" evidence="9">
    <location>
        <position position="241"/>
    </location>
    <ligand>
        <name>K(+)</name>
        <dbReference type="ChEBI" id="CHEBI:29103"/>
    </ligand>
</feature>
<feature type="binding site" evidence="9">
    <location>
        <position position="277"/>
    </location>
    <ligand>
        <name>K(+)</name>
        <dbReference type="ChEBI" id="CHEBI:29103"/>
    </ligand>
</feature>
<dbReference type="AlphaFoldDB" id="A0A5R9BHX3"/>
<dbReference type="InterPro" id="IPR011611">
    <property type="entry name" value="PfkB_dom"/>
</dbReference>
<feature type="binding site" evidence="9">
    <location>
        <position position="243"/>
    </location>
    <ligand>
        <name>K(+)</name>
        <dbReference type="ChEBI" id="CHEBI:29103"/>
    </ligand>
</feature>
<feature type="binding site" evidence="9">
    <location>
        <position position="280"/>
    </location>
    <ligand>
        <name>K(+)</name>
        <dbReference type="ChEBI" id="CHEBI:29103"/>
    </ligand>
</feature>
<sequence length="295" mass="30130">MMEESPTLLVFGSINQDIVLRVPEFPEPGQTLKALSASRATGGKGANQAAAASLQGTPTRMIGAVGNDSGGAEARAALESAGVDTSSLMVSDDAATGTAYINVRGDGENTIVVEPGANAALSGRTAENVFADARWALLSLEVPESAALEFATRAQRLGVRVALNASPNLSGPLPEGLVDLLIVNTVEISSLAGSAWQQIEDLPAAVGVESVVVTRGGAGADLFQRGEPVQHVPAEAVKVVDTTGCGDAFAGVMMAALTQGAQYQDALRQATSFAGRAAEHPGAMSAYFRIPKAKD</sequence>
<dbReference type="PRINTS" id="PR00990">
    <property type="entry name" value="RIBOKINASE"/>
</dbReference>
<comment type="cofactor">
    <cofactor evidence="9">
        <name>Mg(2+)</name>
        <dbReference type="ChEBI" id="CHEBI:18420"/>
    </cofactor>
    <text evidence="9">Requires a divalent cation, most likely magnesium in vivo, as an electrophilic catalyst to aid phosphoryl group transfer. It is the chelate of the metal and the nucleotide that is the actual substrate.</text>
</comment>
<name>A0A5R9BHX3_9MICC</name>
<evidence type="ECO:0000259" key="10">
    <source>
        <dbReference type="Pfam" id="PF00294"/>
    </source>
</evidence>
<comment type="subunit">
    <text evidence="9">Homodimer.</text>
</comment>
<comment type="caution">
    <text evidence="11">The sequence shown here is derived from an EMBL/GenBank/DDBJ whole genome shotgun (WGS) entry which is preliminary data.</text>
</comment>
<dbReference type="OrthoDB" id="9775849at2"/>
<comment type="activity regulation">
    <text evidence="9">Activated by a monovalent cation that binds near, but not in, the active site. The most likely occupant of the site in vivo is potassium. Ion binding induces a conformational change that may alter substrate affinity.</text>
</comment>
<keyword evidence="1 9" id="KW-0808">Transferase</keyword>
<keyword evidence="2 9" id="KW-0479">Metal-binding</keyword>